<dbReference type="RefSeq" id="WP_150063791.1">
    <property type="nucleotide sequence ID" value="NZ_JACHII010000024.1"/>
</dbReference>
<dbReference type="OrthoDB" id="7268744at2"/>
<evidence type="ECO:0000256" key="1">
    <source>
        <dbReference type="SAM" id="MobiDB-lite"/>
    </source>
</evidence>
<gene>
    <name evidence="2" type="ORF">F1188_17745</name>
</gene>
<dbReference type="Proteomes" id="UP000324065">
    <property type="component" value="Unassembled WGS sequence"/>
</dbReference>
<dbReference type="AlphaFoldDB" id="A0A5M6I8A0"/>
<reference evidence="2 3" key="1">
    <citation type="submission" date="2019-09" db="EMBL/GenBank/DDBJ databases">
        <title>Genome sequence of Roseospira marina, one of the more divergent members of the non-sulfur purple photosynthetic bacterial family, the Rhodospirillaceae.</title>
        <authorList>
            <person name="Meyer T."/>
            <person name="Kyndt J."/>
        </authorList>
    </citation>
    <scope>NUCLEOTIDE SEQUENCE [LARGE SCALE GENOMIC DNA]</scope>
    <source>
        <strain evidence="2 3">DSM 15113</strain>
    </source>
</reference>
<keyword evidence="3" id="KW-1185">Reference proteome</keyword>
<sequence length="172" mass="18729">MRPHSPAVYAGIKSAFRRLLAECGDLREAAAVTRVGKTMLAEYGSRNHPETYPPADVVADLEAHVGEPMVSRQLVRLAADRPEPEAALPDDVAAVLHMATRGQVALGELARCAVEAAEDGVLSDSELAELIQRAETRMHVAQSDYDALMKLRETRRGQPHRRTAAKSGRSPR</sequence>
<comment type="caution">
    <text evidence="2">The sequence shown here is derived from an EMBL/GenBank/DDBJ whole genome shotgun (WGS) entry which is preliminary data.</text>
</comment>
<feature type="compositionally biased region" description="Basic residues" evidence="1">
    <location>
        <begin position="157"/>
        <end position="172"/>
    </location>
</feature>
<feature type="region of interest" description="Disordered" evidence="1">
    <location>
        <begin position="150"/>
        <end position="172"/>
    </location>
</feature>
<protein>
    <submittedName>
        <fullName evidence="2">Uncharacterized protein</fullName>
    </submittedName>
</protein>
<evidence type="ECO:0000313" key="2">
    <source>
        <dbReference type="EMBL" id="KAA5604035.1"/>
    </source>
</evidence>
<accession>A0A5M6I8A0</accession>
<evidence type="ECO:0000313" key="3">
    <source>
        <dbReference type="Proteomes" id="UP000324065"/>
    </source>
</evidence>
<proteinExistence type="predicted"/>
<name>A0A5M6I8A0_9PROT</name>
<dbReference type="EMBL" id="VWPJ01000024">
    <property type="protein sequence ID" value="KAA5604035.1"/>
    <property type="molecule type" value="Genomic_DNA"/>
</dbReference>
<organism evidence="2 3">
    <name type="scientific">Roseospira marina</name>
    <dbReference type="NCBI Taxonomy" id="140057"/>
    <lineage>
        <taxon>Bacteria</taxon>
        <taxon>Pseudomonadati</taxon>
        <taxon>Pseudomonadota</taxon>
        <taxon>Alphaproteobacteria</taxon>
        <taxon>Rhodospirillales</taxon>
        <taxon>Rhodospirillaceae</taxon>
        <taxon>Roseospira</taxon>
    </lineage>
</organism>